<gene>
    <name evidence="1" type="ORF">ATPR_2606</name>
</gene>
<sequence>MMVYPLQGAVSGCLRYPLNERGWAPAGLMEQRKKNFRA</sequence>
<dbReference type="EMBL" id="BABS01000104">
    <property type="protein sequence ID" value="GAA09602.1"/>
    <property type="molecule type" value="Genomic_DNA"/>
</dbReference>
<dbReference type="Proteomes" id="UP000004319">
    <property type="component" value="Unassembled WGS sequence"/>
</dbReference>
<dbReference type="AlphaFoldDB" id="F7VGV7"/>
<reference evidence="1 2" key="1">
    <citation type="journal article" date="2011" name="Biochem. Biophys. Res. Commun.">
        <title>Increased number of Arginine-based salt bridges contributes to the thermotolerance of thermotolerant acetic acid bacteria, Acetobacter tropicalis SKU1100.</title>
        <authorList>
            <person name="Matsutani M."/>
            <person name="Hirakawa H."/>
            <person name="Nishikura M."/>
            <person name="Soemphol W."/>
            <person name="Ali I.A.I."/>
            <person name="Yakushi T."/>
            <person name="Matsushita K."/>
        </authorList>
    </citation>
    <scope>NUCLEOTIDE SEQUENCE [LARGE SCALE GENOMIC DNA]</scope>
    <source>
        <strain evidence="1 2">NBRC 101654</strain>
    </source>
</reference>
<evidence type="ECO:0000313" key="1">
    <source>
        <dbReference type="EMBL" id="GAA09602.1"/>
    </source>
</evidence>
<evidence type="ECO:0000313" key="2">
    <source>
        <dbReference type="Proteomes" id="UP000004319"/>
    </source>
</evidence>
<comment type="caution">
    <text evidence="1">The sequence shown here is derived from an EMBL/GenBank/DDBJ whole genome shotgun (WGS) entry which is preliminary data.</text>
</comment>
<protein>
    <submittedName>
        <fullName evidence="1">Uncharacterized protein</fullName>
    </submittedName>
</protein>
<proteinExistence type="predicted"/>
<accession>F7VGV7</accession>
<organism evidence="1 2">
    <name type="scientific">Acetobacter tropicalis NBRC 101654</name>
    <dbReference type="NCBI Taxonomy" id="749388"/>
    <lineage>
        <taxon>Bacteria</taxon>
        <taxon>Pseudomonadati</taxon>
        <taxon>Pseudomonadota</taxon>
        <taxon>Alphaproteobacteria</taxon>
        <taxon>Acetobacterales</taxon>
        <taxon>Acetobacteraceae</taxon>
        <taxon>Acetobacter</taxon>
    </lineage>
</organism>
<name>F7VGV7_9PROT</name>